<name>A0ACB8BQV4_9AGAM</name>
<keyword evidence="2" id="KW-1185">Reference proteome</keyword>
<gene>
    <name evidence="1" type="ORF">BV22DRAFT_299982</name>
</gene>
<sequence length="422" mass="47736">MHSVPQIYAPTKILPIQVGNADERPANNAVRTSQTWLEQQQRKYMYRDDIDSDDFEGSQWSGEQCPPYTYDAMTYEPFFDDKSHSPDKSHQAPPDSGHAPAARIQPYPQDKITPRPAPHSQHDIVLPDENIRCMFQECEVAHGRAGLLSEVLVHENPDNLELKVSLCRASQELIYAHIPLVTASAERSRTERRNSVKDGSTSEPTLEEDLLSALLAANEASLEALCMHDDHELIGVERVMPGMVSPTSSHYGQHQHLADKPIPGSTTITPLIADDSSAERARPSPVAAAVAEGELTGRIRRVSLRWLEQHRKTLYVNVIESDTFEGPQWVRDKCTDYIYDPKIYQSLTIYTFSHLAHCVGDPSLLSAFHDHINEWQGWDVFQSLKYHRAIRDSLCALLLKKTSVHYVSYIWLTKLTGLNYRC</sequence>
<dbReference type="EMBL" id="MU266370">
    <property type="protein sequence ID" value="KAH7927212.1"/>
    <property type="molecule type" value="Genomic_DNA"/>
</dbReference>
<evidence type="ECO:0000313" key="1">
    <source>
        <dbReference type="EMBL" id="KAH7927212.1"/>
    </source>
</evidence>
<evidence type="ECO:0000313" key="2">
    <source>
        <dbReference type="Proteomes" id="UP000790709"/>
    </source>
</evidence>
<comment type="caution">
    <text evidence="1">The sequence shown here is derived from an EMBL/GenBank/DDBJ whole genome shotgun (WGS) entry which is preliminary data.</text>
</comment>
<organism evidence="1 2">
    <name type="scientific">Leucogyrophana mollusca</name>
    <dbReference type="NCBI Taxonomy" id="85980"/>
    <lineage>
        <taxon>Eukaryota</taxon>
        <taxon>Fungi</taxon>
        <taxon>Dikarya</taxon>
        <taxon>Basidiomycota</taxon>
        <taxon>Agaricomycotina</taxon>
        <taxon>Agaricomycetes</taxon>
        <taxon>Agaricomycetidae</taxon>
        <taxon>Boletales</taxon>
        <taxon>Boletales incertae sedis</taxon>
        <taxon>Leucogyrophana</taxon>
    </lineage>
</organism>
<dbReference type="Proteomes" id="UP000790709">
    <property type="component" value="Unassembled WGS sequence"/>
</dbReference>
<protein>
    <submittedName>
        <fullName evidence="1">Uncharacterized protein</fullName>
    </submittedName>
</protein>
<reference evidence="1" key="1">
    <citation type="journal article" date="2021" name="New Phytol.">
        <title>Evolutionary innovations through gain and loss of genes in the ectomycorrhizal Boletales.</title>
        <authorList>
            <person name="Wu G."/>
            <person name="Miyauchi S."/>
            <person name="Morin E."/>
            <person name="Kuo A."/>
            <person name="Drula E."/>
            <person name="Varga T."/>
            <person name="Kohler A."/>
            <person name="Feng B."/>
            <person name="Cao Y."/>
            <person name="Lipzen A."/>
            <person name="Daum C."/>
            <person name="Hundley H."/>
            <person name="Pangilinan J."/>
            <person name="Johnson J."/>
            <person name="Barry K."/>
            <person name="LaButti K."/>
            <person name="Ng V."/>
            <person name="Ahrendt S."/>
            <person name="Min B."/>
            <person name="Choi I.G."/>
            <person name="Park H."/>
            <person name="Plett J.M."/>
            <person name="Magnuson J."/>
            <person name="Spatafora J.W."/>
            <person name="Nagy L.G."/>
            <person name="Henrissat B."/>
            <person name="Grigoriev I.V."/>
            <person name="Yang Z.L."/>
            <person name="Xu J."/>
            <person name="Martin F.M."/>
        </authorList>
    </citation>
    <scope>NUCLEOTIDE SEQUENCE</scope>
    <source>
        <strain evidence="1">KUC20120723A-06</strain>
    </source>
</reference>
<proteinExistence type="predicted"/>
<accession>A0ACB8BQV4</accession>